<reference evidence="2 3" key="1">
    <citation type="submission" date="2024-02" db="EMBL/GenBank/DDBJ databases">
        <authorList>
            <person name="Daric V."/>
            <person name="Darras S."/>
        </authorList>
    </citation>
    <scope>NUCLEOTIDE SEQUENCE [LARGE SCALE GENOMIC DNA]</scope>
</reference>
<dbReference type="InterPro" id="IPR027417">
    <property type="entry name" value="P-loop_NTPase"/>
</dbReference>
<dbReference type="SUPFAM" id="SSF52540">
    <property type="entry name" value="P-loop containing nucleoside triphosphate hydrolases"/>
    <property type="match status" value="1"/>
</dbReference>
<dbReference type="InterPro" id="IPR040632">
    <property type="entry name" value="Sulfotransfer_4"/>
</dbReference>
<evidence type="ECO:0000256" key="1">
    <source>
        <dbReference type="SAM" id="Phobius"/>
    </source>
</evidence>
<dbReference type="Pfam" id="PF17784">
    <property type="entry name" value="Sulfotransfer_4"/>
    <property type="match status" value="1"/>
</dbReference>
<accession>A0ABP0FA16</accession>
<evidence type="ECO:0000313" key="3">
    <source>
        <dbReference type="Proteomes" id="UP001642483"/>
    </source>
</evidence>
<evidence type="ECO:0000313" key="2">
    <source>
        <dbReference type="EMBL" id="CAK8676505.1"/>
    </source>
</evidence>
<organism evidence="2 3">
    <name type="scientific">Clavelina lepadiformis</name>
    <name type="common">Light-bulb sea squirt</name>
    <name type="synonym">Ascidia lepadiformis</name>
    <dbReference type="NCBI Taxonomy" id="159417"/>
    <lineage>
        <taxon>Eukaryota</taxon>
        <taxon>Metazoa</taxon>
        <taxon>Chordata</taxon>
        <taxon>Tunicata</taxon>
        <taxon>Ascidiacea</taxon>
        <taxon>Aplousobranchia</taxon>
        <taxon>Clavelinidae</taxon>
        <taxon>Clavelina</taxon>
    </lineage>
</organism>
<keyword evidence="3" id="KW-1185">Reference proteome</keyword>
<dbReference type="PANTHER" id="PTHR36978">
    <property type="entry name" value="P-LOOP CONTAINING NUCLEOTIDE TRIPHOSPHATE HYDROLASE"/>
    <property type="match status" value="1"/>
</dbReference>
<comment type="caution">
    <text evidence="2">The sequence shown here is derived from an EMBL/GenBank/DDBJ whole genome shotgun (WGS) entry which is preliminary data.</text>
</comment>
<dbReference type="EMBL" id="CAWYQH010000035">
    <property type="protein sequence ID" value="CAK8676505.1"/>
    <property type="molecule type" value="Genomic_DNA"/>
</dbReference>
<evidence type="ECO:0008006" key="4">
    <source>
        <dbReference type="Google" id="ProtNLM"/>
    </source>
</evidence>
<keyword evidence="1" id="KW-0472">Membrane</keyword>
<sequence>MKVICSGMSKTGTKTLASALKTLGYNVYDFEEQVFYIGRDLQKVMDEGWTVEDLRRIYKGVDAVTDIPGCILWEELYHAFPEAKVIHTERASEEEWVRSQQKQIDAAVEHKSTRWLMQLSSTGRRVGSFVNAAYRLQVSTQRFSPFYKTPFNAQFAKLRYREHNANVRAVASSDRILYFNFKDGWDPLCKFLGVPQPNKPFPHRNKGGEIAGEIIEKSLIFEQIRKELFVTLPLLGAFLCAFLYYACIVFGLIK</sequence>
<name>A0ABP0FA16_CLALP</name>
<keyword evidence="1" id="KW-0812">Transmembrane</keyword>
<gene>
    <name evidence="2" type="ORF">CVLEPA_LOCUS5970</name>
</gene>
<proteinExistence type="predicted"/>
<keyword evidence="1" id="KW-1133">Transmembrane helix</keyword>
<dbReference type="Proteomes" id="UP001642483">
    <property type="component" value="Unassembled WGS sequence"/>
</dbReference>
<protein>
    <recommendedName>
        <fullName evidence="4">Sulfotransferase family protein</fullName>
    </recommendedName>
</protein>
<dbReference type="PANTHER" id="PTHR36978:SF4">
    <property type="entry name" value="P-LOOP CONTAINING NUCLEOSIDE TRIPHOSPHATE HYDROLASE PROTEIN"/>
    <property type="match status" value="1"/>
</dbReference>
<feature type="transmembrane region" description="Helical" evidence="1">
    <location>
        <begin position="228"/>
        <end position="253"/>
    </location>
</feature>
<dbReference type="Gene3D" id="3.40.50.300">
    <property type="entry name" value="P-loop containing nucleotide triphosphate hydrolases"/>
    <property type="match status" value="1"/>
</dbReference>